<dbReference type="Gene3D" id="1.20.120.1750">
    <property type="match status" value="1"/>
</dbReference>
<dbReference type="RefSeq" id="XP_045953877.1">
    <property type="nucleotide sequence ID" value="XM_046108952.1"/>
</dbReference>
<dbReference type="PROSITE" id="PS51873">
    <property type="entry name" value="TRIAD"/>
    <property type="match status" value="1"/>
</dbReference>
<dbReference type="OrthoDB" id="4704783at2759"/>
<dbReference type="InterPro" id="IPR044066">
    <property type="entry name" value="TRIAD_supradom"/>
</dbReference>
<comment type="caution">
    <text evidence="10">The sequence shown here is derived from an EMBL/GenBank/DDBJ whole genome shotgun (WGS) entry which is preliminary data.</text>
</comment>
<reference evidence="10" key="1">
    <citation type="journal article" date="2021" name="Nat. Commun.">
        <title>Genetic determinants of endophytism in the Arabidopsis root mycobiome.</title>
        <authorList>
            <person name="Mesny F."/>
            <person name="Miyauchi S."/>
            <person name="Thiergart T."/>
            <person name="Pickel B."/>
            <person name="Atanasova L."/>
            <person name="Karlsson M."/>
            <person name="Huettel B."/>
            <person name="Barry K.W."/>
            <person name="Haridas S."/>
            <person name="Chen C."/>
            <person name="Bauer D."/>
            <person name="Andreopoulos W."/>
            <person name="Pangilinan J."/>
            <person name="LaButti K."/>
            <person name="Riley R."/>
            <person name="Lipzen A."/>
            <person name="Clum A."/>
            <person name="Drula E."/>
            <person name="Henrissat B."/>
            <person name="Kohler A."/>
            <person name="Grigoriev I.V."/>
            <person name="Martin F.M."/>
            <person name="Hacquard S."/>
        </authorList>
    </citation>
    <scope>NUCLEOTIDE SEQUENCE</scope>
    <source>
        <strain evidence="10">MPI-SDFR-AT-0073</strain>
    </source>
</reference>
<keyword evidence="3" id="KW-0808">Transferase</keyword>
<feature type="domain" description="RING-type" evidence="9">
    <location>
        <begin position="542"/>
        <end position="798"/>
    </location>
</feature>
<dbReference type="Pfam" id="PF01485">
    <property type="entry name" value="IBR"/>
    <property type="match status" value="1"/>
</dbReference>
<keyword evidence="6" id="KW-0863">Zinc-finger</keyword>
<name>A0A9P8RJT5_9PEZI</name>
<evidence type="ECO:0000256" key="8">
    <source>
        <dbReference type="ARBA" id="ARBA00022833"/>
    </source>
</evidence>
<evidence type="ECO:0000256" key="3">
    <source>
        <dbReference type="ARBA" id="ARBA00022679"/>
    </source>
</evidence>
<dbReference type="Gene3D" id="3.30.40.10">
    <property type="entry name" value="Zinc/RING finger domain, C3HC4 (zinc finger)"/>
    <property type="match status" value="1"/>
</dbReference>
<evidence type="ECO:0000313" key="10">
    <source>
        <dbReference type="EMBL" id="KAH6647365.1"/>
    </source>
</evidence>
<dbReference type="GO" id="GO:0016567">
    <property type="term" value="P:protein ubiquitination"/>
    <property type="evidence" value="ECO:0007669"/>
    <property type="project" value="InterPro"/>
</dbReference>
<evidence type="ECO:0000256" key="6">
    <source>
        <dbReference type="ARBA" id="ARBA00022771"/>
    </source>
</evidence>
<dbReference type="GO" id="GO:0008270">
    <property type="term" value="F:zinc ion binding"/>
    <property type="evidence" value="ECO:0007669"/>
    <property type="project" value="UniProtKB-KW"/>
</dbReference>
<sequence length="912" mass="104509">MVSEPEQLYRDNGRFGSNQLIRSARSPWHHLGGVTNDAQAMDMNQRRQSKPLVLDHRTTPEVSMLNHNTPNSIDERRWGRYLERFPKVKTENSKVVPPPPMIVLQRSNDPAPTSVILAPEKMDISTVSSLSHSSVPNVDRDQYSTISRWRESQLLQTGANPQSATKITRKLEGLIQSWVTTMEAQQNHDATKEQRRFERIRNVNGEGKSQKQVALNDLDGITLEREISYLLDRLASLNTLLEGSTSDPVLGARFRAYAVLSDEAHQSWAETSKTANHKSGGPLYEPLTLRQLLLERLYNSGMSCQKPSFATKLVGRNGLDEPLTKREIEKFKGQMNGDYDSIKFSYAADIYICAVCELPKFRFRGQENWGKVVDDFHHTLASCPGEKQIVCRKCYGEAVLQNIYHMWWQSIGNDLGVWMQCPVENCRHPLPSELFQQNTTSQTLKSLLDRNDVNHHILTFSRVIRIREELSKFLPEIDEVGMWICSKLQKRLKEVEHARKLVSARSSLTKVEDLDIKVLPVHHVKKDVIGKVPIFTGLLWKVPKECCICMEEYQEYDNLRTGDSTWKTIATEFAGEWTWQIFHFPTKEILSCGHPFDICRACIAAHIKAQITREGGCVNDIRCPYSSCERVLTHNELQHLASPADFAKYDQLCTIEALTDDKSFVWCLRKGCGSGASYVPITPNSKLQLIHCHECQFRMCFEHKCPWHEGMTCAELVDSERCQESQNWIMRNTKPCPGCNIRIQKGEACFHMRCPRPNCKYEFCWECLADWKEIYEIRSVYGPSYNRQAHRTGCPFRDAHAPMPFNRLTAVCYAEKQHVNHQVTATPVSGLSHALWQMLQHRSSRVHPQYGVEYVSNELYLSFQWSELYRCSATALYFGDSMAVRLNFAGIHLYSSPPKHHGRHVGEVQGLV</sequence>
<evidence type="ECO:0000256" key="7">
    <source>
        <dbReference type="ARBA" id="ARBA00022786"/>
    </source>
</evidence>
<keyword evidence="7" id="KW-0833">Ubl conjugation pathway</keyword>
<dbReference type="GeneID" id="70137843"/>
<dbReference type="Proteomes" id="UP000758603">
    <property type="component" value="Unassembled WGS sequence"/>
</dbReference>
<dbReference type="InterPro" id="IPR031127">
    <property type="entry name" value="E3_UB_ligase_RBR"/>
</dbReference>
<evidence type="ECO:0000256" key="5">
    <source>
        <dbReference type="ARBA" id="ARBA00022737"/>
    </source>
</evidence>
<dbReference type="SUPFAM" id="SSF57850">
    <property type="entry name" value="RING/U-box"/>
    <property type="match status" value="2"/>
</dbReference>
<gene>
    <name evidence="10" type="ORF">BKA67DRAFT_682493</name>
</gene>
<evidence type="ECO:0000313" key="11">
    <source>
        <dbReference type="Proteomes" id="UP000758603"/>
    </source>
</evidence>
<evidence type="ECO:0000256" key="4">
    <source>
        <dbReference type="ARBA" id="ARBA00022723"/>
    </source>
</evidence>
<evidence type="ECO:0000259" key="9">
    <source>
        <dbReference type="PROSITE" id="PS51873"/>
    </source>
</evidence>
<evidence type="ECO:0000256" key="2">
    <source>
        <dbReference type="ARBA" id="ARBA00012251"/>
    </source>
</evidence>
<protein>
    <recommendedName>
        <fullName evidence="2">RBR-type E3 ubiquitin transferase</fullName>
        <ecNumber evidence="2">2.3.2.31</ecNumber>
    </recommendedName>
</protein>
<dbReference type="InterPro" id="IPR013083">
    <property type="entry name" value="Znf_RING/FYVE/PHD"/>
</dbReference>
<comment type="catalytic activity">
    <reaction evidence="1">
        <text>[E2 ubiquitin-conjugating enzyme]-S-ubiquitinyl-L-cysteine + [acceptor protein]-L-lysine = [E2 ubiquitin-conjugating enzyme]-L-cysteine + [acceptor protein]-N(6)-ubiquitinyl-L-lysine.</text>
        <dbReference type="EC" id="2.3.2.31"/>
    </reaction>
</comment>
<accession>A0A9P8RJT5</accession>
<dbReference type="CDD" id="cd20335">
    <property type="entry name" value="BRcat_RBR"/>
    <property type="match status" value="1"/>
</dbReference>
<proteinExistence type="predicted"/>
<organism evidence="10 11">
    <name type="scientific">Truncatella angustata</name>
    <dbReference type="NCBI Taxonomy" id="152316"/>
    <lineage>
        <taxon>Eukaryota</taxon>
        <taxon>Fungi</taxon>
        <taxon>Dikarya</taxon>
        <taxon>Ascomycota</taxon>
        <taxon>Pezizomycotina</taxon>
        <taxon>Sordariomycetes</taxon>
        <taxon>Xylariomycetidae</taxon>
        <taxon>Amphisphaeriales</taxon>
        <taxon>Sporocadaceae</taxon>
        <taxon>Truncatella</taxon>
    </lineage>
</organism>
<dbReference type="EMBL" id="JAGPXC010000008">
    <property type="protein sequence ID" value="KAH6647365.1"/>
    <property type="molecule type" value="Genomic_DNA"/>
</dbReference>
<dbReference type="PANTHER" id="PTHR11685">
    <property type="entry name" value="RBR FAMILY RING FINGER AND IBR DOMAIN-CONTAINING"/>
    <property type="match status" value="1"/>
</dbReference>
<dbReference type="EC" id="2.3.2.31" evidence="2"/>
<dbReference type="GO" id="GO:0061630">
    <property type="term" value="F:ubiquitin protein ligase activity"/>
    <property type="evidence" value="ECO:0007669"/>
    <property type="project" value="UniProtKB-EC"/>
</dbReference>
<dbReference type="InterPro" id="IPR002867">
    <property type="entry name" value="IBR_dom"/>
</dbReference>
<keyword evidence="11" id="KW-1185">Reference proteome</keyword>
<dbReference type="SMART" id="SM00647">
    <property type="entry name" value="IBR"/>
    <property type="match status" value="2"/>
</dbReference>
<evidence type="ECO:0000256" key="1">
    <source>
        <dbReference type="ARBA" id="ARBA00001798"/>
    </source>
</evidence>
<dbReference type="Pfam" id="PF22191">
    <property type="entry name" value="IBR_1"/>
    <property type="match status" value="1"/>
</dbReference>
<keyword evidence="8" id="KW-0862">Zinc</keyword>
<keyword evidence="5" id="KW-0677">Repeat</keyword>
<keyword evidence="4" id="KW-0479">Metal-binding</keyword>
<dbReference type="AlphaFoldDB" id="A0A9P8RJT5"/>